<accession>A0A4U8YI73</accession>
<dbReference type="EMBL" id="CAADHO010000001">
    <property type="protein sequence ID" value="VFQ43365.1"/>
    <property type="molecule type" value="Genomic_DNA"/>
</dbReference>
<evidence type="ECO:0000259" key="2">
    <source>
        <dbReference type="Pfam" id="PF26551"/>
    </source>
</evidence>
<reference evidence="3 4" key="1">
    <citation type="submission" date="2019-03" db="EMBL/GenBank/DDBJ databases">
        <authorList>
            <person name="Nijsse B."/>
        </authorList>
    </citation>
    <scope>NUCLEOTIDE SEQUENCE [LARGE SCALE GENOMIC DNA]</scope>
    <source>
        <strain evidence="3">Desulfoluna butyratoxydans MSL71</strain>
    </source>
</reference>
<dbReference type="Pfam" id="PF26551">
    <property type="entry name" value="DUF8180"/>
    <property type="match status" value="1"/>
</dbReference>
<sequence length="100" mass="11539">MPHDHDHHHHHDHHHSHGHSHDHDHQNDSAPLSLQEQLATLLTHWVNHNDAHKGNYLTWAERAREGGYDGVCRLLEEVVELTETVSEKLKEAQKEVDTAP</sequence>
<keyword evidence="4" id="KW-1185">Reference proteome</keyword>
<proteinExistence type="predicted"/>
<organism evidence="3 4">
    <name type="scientific">Desulfoluna butyratoxydans</name>
    <dbReference type="NCBI Taxonomy" id="231438"/>
    <lineage>
        <taxon>Bacteria</taxon>
        <taxon>Pseudomonadati</taxon>
        <taxon>Thermodesulfobacteriota</taxon>
        <taxon>Desulfobacteria</taxon>
        <taxon>Desulfobacterales</taxon>
        <taxon>Desulfolunaceae</taxon>
        <taxon>Desulfoluna</taxon>
    </lineage>
</organism>
<protein>
    <recommendedName>
        <fullName evidence="2">DUF8180 domain-containing protein</fullName>
    </recommendedName>
</protein>
<gene>
    <name evidence="3" type="ORF">MSL71_9930</name>
</gene>
<evidence type="ECO:0000313" key="4">
    <source>
        <dbReference type="Proteomes" id="UP000507962"/>
    </source>
</evidence>
<feature type="region of interest" description="Disordered" evidence="1">
    <location>
        <begin position="1"/>
        <end position="34"/>
    </location>
</feature>
<evidence type="ECO:0000256" key="1">
    <source>
        <dbReference type="SAM" id="MobiDB-lite"/>
    </source>
</evidence>
<dbReference type="InterPro" id="IPR058493">
    <property type="entry name" value="DUF8180"/>
</dbReference>
<dbReference type="RefSeq" id="WP_180137525.1">
    <property type="nucleotide sequence ID" value="NZ_CAADHO010000001.1"/>
</dbReference>
<dbReference type="Proteomes" id="UP000507962">
    <property type="component" value="Unassembled WGS sequence"/>
</dbReference>
<dbReference type="AlphaFoldDB" id="A0A4U8YI73"/>
<name>A0A4U8YI73_9BACT</name>
<feature type="domain" description="DUF8180" evidence="2">
    <location>
        <begin position="38"/>
        <end position="95"/>
    </location>
</feature>
<feature type="compositionally biased region" description="Basic residues" evidence="1">
    <location>
        <begin position="1"/>
        <end position="18"/>
    </location>
</feature>
<evidence type="ECO:0000313" key="3">
    <source>
        <dbReference type="EMBL" id="VFQ43365.1"/>
    </source>
</evidence>